<gene>
    <name evidence="2" type="ordered locus">Mmc1_2171</name>
</gene>
<organism evidence="2 3">
    <name type="scientific">Magnetococcus marinus (strain ATCC BAA-1437 / JCM 17883 / MC-1)</name>
    <dbReference type="NCBI Taxonomy" id="156889"/>
    <lineage>
        <taxon>Bacteria</taxon>
        <taxon>Pseudomonadati</taxon>
        <taxon>Pseudomonadota</taxon>
        <taxon>Magnetococcia</taxon>
        <taxon>Magnetococcales</taxon>
        <taxon>Magnetococcaceae</taxon>
        <taxon>Magnetococcus</taxon>
    </lineage>
</organism>
<dbReference type="RefSeq" id="WP_011713800.1">
    <property type="nucleotide sequence ID" value="NC_008576.1"/>
</dbReference>
<dbReference type="AlphaFoldDB" id="A0L9M9"/>
<sequence precursor="true">MSVVKTWMVLFLSALLWMPLAQAKEDPTPKQKPTAFQVDGYKGAKFGMSEKALLATLKKEFPEAYKDLVTVEHKHNQQKVFSLRLENLIEGAGPAVVTYFMGYRSKLLVHVNVTWGDLVIPDSQAKFDDLKVAADLLTNYFQGYRFKPDSLVVGKMQSKQDILFFKGRDDKNRELRLQLSVRGVESGQKDKAGKPVVEPRSFLQLSYIADPENPDIYRIQPGAF</sequence>
<feature type="signal peptide" evidence="1">
    <location>
        <begin position="1"/>
        <end position="23"/>
    </location>
</feature>
<feature type="chain" id="PRO_5002626389" evidence="1">
    <location>
        <begin position="24"/>
        <end position="224"/>
    </location>
</feature>
<protein>
    <submittedName>
        <fullName evidence="2">Uncharacterized protein</fullName>
    </submittedName>
</protein>
<dbReference type="EMBL" id="CP000471">
    <property type="protein sequence ID" value="ABK44672.1"/>
    <property type="molecule type" value="Genomic_DNA"/>
</dbReference>
<reference evidence="3" key="1">
    <citation type="journal article" date="2009" name="Appl. Environ. Microbiol.">
        <title>Complete genome sequence of the chemolithoautotrophic marine magnetotactic coccus strain MC-1.</title>
        <authorList>
            <person name="Schubbe S."/>
            <person name="Williams T.J."/>
            <person name="Xie G."/>
            <person name="Kiss H.E."/>
            <person name="Brettin T.S."/>
            <person name="Martinez D."/>
            <person name="Ross C.A."/>
            <person name="Schuler D."/>
            <person name="Cox B.L."/>
            <person name="Nealson K.H."/>
            <person name="Bazylinski D.A."/>
        </authorList>
    </citation>
    <scope>NUCLEOTIDE SEQUENCE [LARGE SCALE GENOMIC DNA]</scope>
    <source>
        <strain evidence="3">ATCC BAA-1437 / JCM 17883 / MC-1</strain>
    </source>
</reference>
<dbReference type="HOGENOM" id="CLU_1233803_0_0_5"/>
<dbReference type="OrthoDB" id="7856223at2"/>
<keyword evidence="3" id="KW-1185">Reference proteome</keyword>
<dbReference type="eggNOG" id="ENOG503378N">
    <property type="taxonomic scope" value="Bacteria"/>
</dbReference>
<evidence type="ECO:0000313" key="2">
    <source>
        <dbReference type="EMBL" id="ABK44672.1"/>
    </source>
</evidence>
<evidence type="ECO:0000256" key="1">
    <source>
        <dbReference type="SAM" id="SignalP"/>
    </source>
</evidence>
<evidence type="ECO:0000313" key="3">
    <source>
        <dbReference type="Proteomes" id="UP000002586"/>
    </source>
</evidence>
<name>A0L9M9_MAGMM</name>
<dbReference type="Proteomes" id="UP000002586">
    <property type="component" value="Chromosome"/>
</dbReference>
<keyword evidence="1" id="KW-0732">Signal</keyword>
<reference evidence="2 3" key="2">
    <citation type="journal article" date="2012" name="Int. J. Syst. Evol. Microbiol.">
        <title>Magnetococcus marinus gen. nov., sp. nov., a marine, magnetotactic bacterium that represents a novel lineage (Magnetococcaceae fam. nov.; Magnetococcales ord. nov.) at the base of the Alphaproteobacteria.</title>
        <authorList>
            <person name="Bazylinski D.A."/>
            <person name="Williams T.J."/>
            <person name="Lefevre C.T."/>
            <person name="Berg R.J."/>
            <person name="Zhang C.L."/>
            <person name="Bowser S.S."/>
            <person name="Dean A.J."/>
            <person name="Beveridge T.J."/>
        </authorList>
    </citation>
    <scope>NUCLEOTIDE SEQUENCE [LARGE SCALE GENOMIC DNA]</scope>
    <source>
        <strain evidence="3">ATCC BAA-1437 / JCM 17883 / MC-1</strain>
    </source>
</reference>
<accession>A0L9M9</accession>
<dbReference type="KEGG" id="mgm:Mmc1_2171"/>
<dbReference type="STRING" id="156889.Mmc1_2171"/>
<proteinExistence type="predicted"/>